<name>A0A4R0QZV8_9APHY</name>
<protein>
    <submittedName>
        <fullName evidence="1">Uncharacterized protein</fullName>
    </submittedName>
</protein>
<dbReference type="AlphaFoldDB" id="A0A4R0QZV8"/>
<evidence type="ECO:0000313" key="1">
    <source>
        <dbReference type="EMBL" id="TCD59881.1"/>
    </source>
</evidence>
<gene>
    <name evidence="1" type="ORF">EIP91_011266</name>
</gene>
<accession>A0A4R0QZV8</accession>
<comment type="caution">
    <text evidence="1">The sequence shown here is derived from an EMBL/GenBank/DDBJ whole genome shotgun (WGS) entry which is preliminary data.</text>
</comment>
<evidence type="ECO:0000313" key="2">
    <source>
        <dbReference type="Proteomes" id="UP000292702"/>
    </source>
</evidence>
<reference evidence="1 2" key="1">
    <citation type="submission" date="2018-11" db="EMBL/GenBank/DDBJ databases">
        <title>Genome assembly of Steccherinum ochraceum LE-BIN_3174, the white-rot fungus of the Steccherinaceae family (The Residual Polyporoid clade, Polyporales, Basidiomycota).</title>
        <authorList>
            <person name="Fedorova T.V."/>
            <person name="Glazunova O.A."/>
            <person name="Landesman E.O."/>
            <person name="Moiseenko K.V."/>
            <person name="Psurtseva N.V."/>
            <person name="Savinova O.S."/>
            <person name="Shakhova N.V."/>
            <person name="Tyazhelova T.V."/>
            <person name="Vasina D.V."/>
        </authorList>
    </citation>
    <scope>NUCLEOTIDE SEQUENCE [LARGE SCALE GENOMIC DNA]</scope>
    <source>
        <strain evidence="1 2">LE-BIN_3174</strain>
    </source>
</reference>
<keyword evidence="2" id="KW-1185">Reference proteome</keyword>
<proteinExistence type="predicted"/>
<dbReference type="Proteomes" id="UP000292702">
    <property type="component" value="Unassembled WGS sequence"/>
</dbReference>
<organism evidence="1 2">
    <name type="scientific">Steccherinum ochraceum</name>
    <dbReference type="NCBI Taxonomy" id="92696"/>
    <lineage>
        <taxon>Eukaryota</taxon>
        <taxon>Fungi</taxon>
        <taxon>Dikarya</taxon>
        <taxon>Basidiomycota</taxon>
        <taxon>Agaricomycotina</taxon>
        <taxon>Agaricomycetes</taxon>
        <taxon>Polyporales</taxon>
        <taxon>Steccherinaceae</taxon>
        <taxon>Steccherinum</taxon>
    </lineage>
</organism>
<dbReference type="EMBL" id="RWJN01000712">
    <property type="protein sequence ID" value="TCD59881.1"/>
    <property type="molecule type" value="Genomic_DNA"/>
</dbReference>
<sequence length="137" mass="15013">MVTSSVFAAPLPPYLERLSRRGTNPRRADVLLSREPDTDLFARVYEPDNAIVPRYLMHIATPGGGYEQFTGGGGPDTTEVDEDVTGKVTKIIPNAVPGRRSVPAEGVDFAMKRALASRRLKTLEAIVKRVADEFDLD</sequence>